<dbReference type="InterPro" id="IPR013517">
    <property type="entry name" value="FG-GAP"/>
</dbReference>
<dbReference type="InterPro" id="IPR028994">
    <property type="entry name" value="Integrin_alpha_N"/>
</dbReference>
<proteinExistence type="predicted"/>
<protein>
    <submittedName>
        <fullName evidence="3">VCBS repeat protein</fullName>
    </submittedName>
</protein>
<dbReference type="Proteomes" id="UP000295724">
    <property type="component" value="Unassembled WGS sequence"/>
</dbReference>
<dbReference type="AlphaFoldDB" id="A0A4R6XVA9"/>
<feature type="signal peptide" evidence="2">
    <location>
        <begin position="1"/>
        <end position="22"/>
    </location>
</feature>
<name>A0A4R6XVA9_9GAMM</name>
<evidence type="ECO:0000313" key="4">
    <source>
        <dbReference type="Proteomes" id="UP000295724"/>
    </source>
</evidence>
<gene>
    <name evidence="3" type="ORF">C8D91_0632</name>
</gene>
<reference evidence="3 4" key="1">
    <citation type="submission" date="2019-03" db="EMBL/GenBank/DDBJ databases">
        <title>Genomic Encyclopedia of Type Strains, Phase IV (KMG-IV): sequencing the most valuable type-strain genomes for metagenomic binning, comparative biology and taxonomic classification.</title>
        <authorList>
            <person name="Goeker M."/>
        </authorList>
    </citation>
    <scope>NUCLEOTIDE SEQUENCE [LARGE SCALE GENOMIC DNA]</scope>
    <source>
        <strain evidence="3 4">DSM 25488</strain>
    </source>
</reference>
<dbReference type="EMBL" id="SNZB01000001">
    <property type="protein sequence ID" value="TDR23766.1"/>
    <property type="molecule type" value="Genomic_DNA"/>
</dbReference>
<organism evidence="3 4">
    <name type="scientific">Marinicella litoralis</name>
    <dbReference type="NCBI Taxonomy" id="644220"/>
    <lineage>
        <taxon>Bacteria</taxon>
        <taxon>Pseudomonadati</taxon>
        <taxon>Pseudomonadota</taxon>
        <taxon>Gammaproteobacteria</taxon>
        <taxon>Lysobacterales</taxon>
        <taxon>Marinicellaceae</taxon>
        <taxon>Marinicella</taxon>
    </lineage>
</organism>
<dbReference type="Pfam" id="PF13517">
    <property type="entry name" value="FG-GAP_3"/>
    <property type="match status" value="3"/>
</dbReference>
<dbReference type="Gene3D" id="2.130.10.130">
    <property type="entry name" value="Integrin alpha, N-terminal"/>
    <property type="match status" value="1"/>
</dbReference>
<comment type="caution">
    <text evidence="3">The sequence shown here is derived from an EMBL/GenBank/DDBJ whole genome shotgun (WGS) entry which is preliminary data.</text>
</comment>
<dbReference type="OrthoDB" id="6196624at2"/>
<dbReference type="PANTHER" id="PTHR44103">
    <property type="entry name" value="PROPROTEIN CONVERTASE P"/>
    <property type="match status" value="1"/>
</dbReference>
<evidence type="ECO:0000256" key="2">
    <source>
        <dbReference type="SAM" id="SignalP"/>
    </source>
</evidence>
<keyword evidence="4" id="KW-1185">Reference proteome</keyword>
<dbReference type="PANTHER" id="PTHR44103:SF1">
    <property type="entry name" value="PROPROTEIN CONVERTASE P"/>
    <property type="match status" value="1"/>
</dbReference>
<dbReference type="SUPFAM" id="SSF69318">
    <property type="entry name" value="Integrin alpha N-terminal domain"/>
    <property type="match status" value="2"/>
</dbReference>
<feature type="chain" id="PRO_5020305963" evidence="2">
    <location>
        <begin position="23"/>
        <end position="708"/>
    </location>
</feature>
<keyword evidence="1 2" id="KW-0732">Signal</keyword>
<evidence type="ECO:0000256" key="1">
    <source>
        <dbReference type="ARBA" id="ARBA00022729"/>
    </source>
</evidence>
<accession>A0A4R6XVA9</accession>
<dbReference type="RefSeq" id="WP_099017619.1">
    <property type="nucleotide sequence ID" value="NZ_NIHB01000001.1"/>
</dbReference>
<evidence type="ECO:0000313" key="3">
    <source>
        <dbReference type="EMBL" id="TDR23766.1"/>
    </source>
</evidence>
<sequence length="708" mass="76431">MTNRFLHYFLYLQLWLSAPGFAQQVAAGWVLDNIHGPSQIGIVDSIAVDINHDGFMDVVSASIEDGHLRAYINQGASQDLVNLVFEELYVSKEVPGAFRVSATDLNQDGEVDFLVPSIETHEIIALIADDGGYRKQIIASNILLPTDAQAGDFNNDGLMDVISISFELNAVFFHPQDNTGGFGTAILAESVLRPRKLVVDHFNNETALDFMVASEEDSSIRLYENQGDGVFVEQLITNQMSGTRYLASCDANGDDAMDVVVSATADDAVYLFINSGGGIFSGAVIDQDLPGVNALHCADIDNDQQGELIAVANRVGHIYTQDLSGANKQLIANSRDGYVSVQAATFEFNGGMKILTQAYFENRNLLYTANSLGDEEVVWEDFPEGVSAIAKGDINGDGVADIVATSFRDGVVQWYDGVSFKRHVIAENIGGAADVLVVDVDENGALDVVVAASNAGGFYWFRNSGGAEFETTVIYSGAPFANAVAVADINGDGQLDIIGTSGSDDAVRWFDRMGLTFTVHTINQANDAPNDVVASDFDNDGDIDLMVANFFSGDVSLYVNNTADFTELKLIENMNRPYELALVAGADSAFSDVLGSFARGDLVIKFENMTESMFNPIVLLDDIVNPRNLFAIEGDPVFYVASSVAQTLYSITGYSQVNKTEPVVTNHIGVSSIYIDALSRQVYTGSIISGWLAQLTNDRIFTTGFDPL</sequence>